<evidence type="ECO:0000313" key="1">
    <source>
        <dbReference type="EMBL" id="MBD1547906.1"/>
    </source>
</evidence>
<evidence type="ECO:0000313" key="2">
    <source>
        <dbReference type="Proteomes" id="UP000598467"/>
    </source>
</evidence>
<organism evidence="1 2">
    <name type="scientific">Roseibium aggregatum</name>
    <dbReference type="NCBI Taxonomy" id="187304"/>
    <lineage>
        <taxon>Bacteria</taxon>
        <taxon>Pseudomonadati</taxon>
        <taxon>Pseudomonadota</taxon>
        <taxon>Alphaproteobacteria</taxon>
        <taxon>Hyphomicrobiales</taxon>
        <taxon>Stappiaceae</taxon>
        <taxon>Roseibium</taxon>
    </lineage>
</organism>
<evidence type="ECO:0008006" key="3">
    <source>
        <dbReference type="Google" id="ProtNLM"/>
    </source>
</evidence>
<protein>
    <recommendedName>
        <fullName evidence="3">DUF2783 domain-containing protein</fullName>
    </recommendedName>
</protein>
<proteinExistence type="predicted"/>
<dbReference type="EMBL" id="JABFCZ010000018">
    <property type="protein sequence ID" value="MBD1547906.1"/>
    <property type="molecule type" value="Genomic_DNA"/>
</dbReference>
<dbReference type="RefSeq" id="WP_190292663.1">
    <property type="nucleotide sequence ID" value="NZ_JABFCZ010000018.1"/>
</dbReference>
<comment type="caution">
    <text evidence="1">The sequence shown here is derived from an EMBL/GenBank/DDBJ whole genome shotgun (WGS) entry which is preliminary data.</text>
</comment>
<accession>A0A926P0V7</accession>
<reference evidence="1" key="1">
    <citation type="submission" date="2020-05" db="EMBL/GenBank/DDBJ databases">
        <title>Identification of trans-AT polyketide cluster in two marine bacteria, producers of a novel glutaramide-containing polyketide sesbanimide D and analogs.</title>
        <authorList>
            <person name="Kacar D."/>
            <person name="Rodriguez P."/>
            <person name="Canedo L."/>
            <person name="Gonzalez E."/>
            <person name="Galan B."/>
            <person name="De La Calle F."/>
            <person name="Garcia J.L."/>
        </authorList>
    </citation>
    <scope>NUCLEOTIDE SEQUENCE</scope>
    <source>
        <strain evidence="1">PHM038</strain>
    </source>
</reference>
<dbReference type="Proteomes" id="UP000598467">
    <property type="component" value="Unassembled WGS sequence"/>
</dbReference>
<gene>
    <name evidence="1" type="ORF">HK439_16680</name>
</gene>
<sequence>MTSDEFETFYEAMAEAIDAIAPEYTEVFLAKLCLALGQEIGEGEKALALIADCRKDLARE</sequence>
<dbReference type="AlphaFoldDB" id="A0A926P0V7"/>
<name>A0A926P0V7_9HYPH</name>